<protein>
    <recommendedName>
        <fullName evidence="3">Ankyrin repeat domain-containing protein</fullName>
    </recommendedName>
</protein>
<accession>A0A9Q9MFW0</accession>
<dbReference type="Proteomes" id="UP001058003">
    <property type="component" value="Chromosome"/>
</dbReference>
<proteinExistence type="predicted"/>
<dbReference type="InterPro" id="IPR036770">
    <property type="entry name" value="Ankyrin_rpt-contain_sf"/>
</dbReference>
<gene>
    <name evidence="1" type="ORF">Daura_41800</name>
</gene>
<organism evidence="1 2">
    <name type="scientific">Dactylosporangium aurantiacum</name>
    <dbReference type="NCBI Taxonomy" id="35754"/>
    <lineage>
        <taxon>Bacteria</taxon>
        <taxon>Bacillati</taxon>
        <taxon>Actinomycetota</taxon>
        <taxon>Actinomycetes</taxon>
        <taxon>Micromonosporales</taxon>
        <taxon>Micromonosporaceae</taxon>
        <taxon>Dactylosporangium</taxon>
    </lineage>
</organism>
<dbReference type="OrthoDB" id="3276909at2"/>
<dbReference type="SUPFAM" id="SSF48403">
    <property type="entry name" value="Ankyrin repeat"/>
    <property type="match status" value="1"/>
</dbReference>
<evidence type="ECO:0000313" key="1">
    <source>
        <dbReference type="EMBL" id="UWZ53065.1"/>
    </source>
</evidence>
<dbReference type="KEGG" id="daur:Daura_41800"/>
<name>A0A9Q9MFW0_9ACTN</name>
<evidence type="ECO:0000313" key="2">
    <source>
        <dbReference type="Proteomes" id="UP001058003"/>
    </source>
</evidence>
<dbReference type="Gene3D" id="1.25.40.20">
    <property type="entry name" value="Ankyrin repeat-containing domain"/>
    <property type="match status" value="1"/>
</dbReference>
<dbReference type="EMBL" id="CP073767">
    <property type="protein sequence ID" value="UWZ53065.1"/>
    <property type="molecule type" value="Genomic_DNA"/>
</dbReference>
<sequence length="483" mass="52632">MTRQLRAWRRLRQFAVPRWMIGRATERRLAGDWRGACDAAGVDVALDPARIRREHGAEVAAAVEDDLRHLAPDLLRWHLLRPVPDPPVVRAGVPLAVHGRQALQVRPRHPGTPSRRLELVFAGLDDAGPLGALHGLEHARERWDSRHAGALLERCGGYDGHLPGFTATGERLPEPAWTAAERVLAAQDTGDWAAAWSLAGFDVEPLRALVEQRSWIRSSLRDARVDLTRVRAAVAARGDRIRVRLGSTTGTWLTVDPDLRVSHGGGDRPSPDLPVVLVERPVDFDLVRHRLLPLEDLHPLVGDALFPGLAGLFDGPPDAVPDMSPVRVRCQGVWHVLGDGHHTAEELRRELALHALGGAPLRGCFAAHAGWRGPQGWTPKALRLRRRDVVEHAVNGDGPALAAWLDAGLDPHLRDRSGRTLLHLLAWLPQPEPVVARLRHAGLDPQARDGGGRSPLWHAVTAGGTPQAVQALLSLGADPADLP</sequence>
<dbReference type="AlphaFoldDB" id="A0A9Q9MFW0"/>
<evidence type="ECO:0008006" key="3">
    <source>
        <dbReference type="Google" id="ProtNLM"/>
    </source>
</evidence>
<reference evidence="1" key="1">
    <citation type="submission" date="2021-04" db="EMBL/GenBank/DDBJ databases">
        <title>Dactylosporangium aurantiacum NRRL B-8018 full assembly.</title>
        <authorList>
            <person name="Hartkoorn R.C."/>
            <person name="Beaudoing E."/>
            <person name="Hot D."/>
        </authorList>
    </citation>
    <scope>NUCLEOTIDE SEQUENCE</scope>
    <source>
        <strain evidence="1">NRRL B-8018</strain>
    </source>
</reference>
<keyword evidence="2" id="KW-1185">Reference proteome</keyword>
<dbReference type="RefSeq" id="WP_156089215.1">
    <property type="nucleotide sequence ID" value="NZ_CP073767.1"/>
</dbReference>